<organism evidence="7 8">
    <name type="scientific">Rickenella mellea</name>
    <dbReference type="NCBI Taxonomy" id="50990"/>
    <lineage>
        <taxon>Eukaryota</taxon>
        <taxon>Fungi</taxon>
        <taxon>Dikarya</taxon>
        <taxon>Basidiomycota</taxon>
        <taxon>Agaricomycotina</taxon>
        <taxon>Agaricomycetes</taxon>
        <taxon>Hymenochaetales</taxon>
        <taxon>Rickenellaceae</taxon>
        <taxon>Rickenella</taxon>
    </lineage>
</organism>
<comment type="subcellular location">
    <subcellularLocation>
        <location evidence="1">Cytoplasm</location>
        <location evidence="1">Cytoskeleton</location>
    </subcellularLocation>
</comment>
<evidence type="ECO:0000256" key="1">
    <source>
        <dbReference type="ARBA" id="ARBA00004245"/>
    </source>
</evidence>
<feature type="region of interest" description="Disordered" evidence="5">
    <location>
        <begin position="1"/>
        <end position="167"/>
    </location>
</feature>
<keyword evidence="8" id="KW-1185">Reference proteome</keyword>
<dbReference type="Proteomes" id="UP000294933">
    <property type="component" value="Unassembled WGS sequence"/>
</dbReference>
<feature type="compositionally biased region" description="Basic and acidic residues" evidence="5">
    <location>
        <begin position="148"/>
        <end position="167"/>
    </location>
</feature>
<name>A0A4Y7QHP8_9AGAM</name>
<dbReference type="VEuPathDB" id="FungiDB:BD410DRAFT_783382"/>
<sequence length="342" mass="38902">MKKSRKRVSSQVPDENIQYGPKRTKSAVRTGVSRSDVPAKHHRPPTAAHKANKEFNGAHTRALQSSNTINAGTTNTTSRVLGAGPRRRRDATATLQQSGETANAVASTSRLSNTVRSTYAVASDQDAGEMKGSQNLPRRQPQASRTSLAEDKYRLRTMERSEGSRQQEDWDVELTQVKEVPDLDKPVEPVPRRPVKSTVPQEFRFQSDLRVEARRREFDDKLKVWQKRENHNSLNVPDFKALHAAYEASLAAKRKHVVPVIPAPLQLSTAARVKERARFDEARRIREEEIKRQMDEMRKVREADEEREVRELRKRAIPKANPVPYWYADVPKTNSKSASTRT</sequence>
<dbReference type="AlphaFoldDB" id="A0A4Y7QHP8"/>
<feature type="compositionally biased region" description="Polar residues" evidence="5">
    <location>
        <begin position="93"/>
        <end position="117"/>
    </location>
</feature>
<accession>A0A4Y7QHP8</accession>
<evidence type="ECO:0000259" key="6">
    <source>
        <dbReference type="Pfam" id="PF06886"/>
    </source>
</evidence>
<gene>
    <name evidence="7" type="ORF">BD410DRAFT_783382</name>
</gene>
<dbReference type="EMBL" id="ML170161">
    <property type="protein sequence ID" value="TDL26349.1"/>
    <property type="molecule type" value="Genomic_DNA"/>
</dbReference>
<feature type="compositionally biased region" description="Polar residues" evidence="5">
    <location>
        <begin position="62"/>
        <end position="79"/>
    </location>
</feature>
<evidence type="ECO:0000256" key="4">
    <source>
        <dbReference type="ARBA" id="ARBA00023212"/>
    </source>
</evidence>
<reference evidence="7 8" key="1">
    <citation type="submission" date="2018-06" db="EMBL/GenBank/DDBJ databases">
        <title>A transcriptomic atlas of mushroom development highlights an independent origin of complex multicellularity.</title>
        <authorList>
            <consortium name="DOE Joint Genome Institute"/>
            <person name="Krizsan K."/>
            <person name="Almasi E."/>
            <person name="Merenyi Z."/>
            <person name="Sahu N."/>
            <person name="Viragh M."/>
            <person name="Koszo T."/>
            <person name="Mondo S."/>
            <person name="Kiss B."/>
            <person name="Balint B."/>
            <person name="Kues U."/>
            <person name="Barry K."/>
            <person name="Hegedus J.C."/>
            <person name="Henrissat B."/>
            <person name="Johnson J."/>
            <person name="Lipzen A."/>
            <person name="Ohm R."/>
            <person name="Nagy I."/>
            <person name="Pangilinan J."/>
            <person name="Yan J."/>
            <person name="Xiong Y."/>
            <person name="Grigoriev I.V."/>
            <person name="Hibbett D.S."/>
            <person name="Nagy L.G."/>
        </authorList>
    </citation>
    <scope>NUCLEOTIDE SEQUENCE [LARGE SCALE GENOMIC DNA]</scope>
    <source>
        <strain evidence="7 8">SZMC22713</strain>
    </source>
</reference>
<dbReference type="OrthoDB" id="3242303at2759"/>
<protein>
    <recommendedName>
        <fullName evidence="6">TPX2 C-terminal domain-containing protein</fullName>
    </recommendedName>
</protein>
<evidence type="ECO:0000256" key="5">
    <source>
        <dbReference type="SAM" id="MobiDB-lite"/>
    </source>
</evidence>
<proteinExistence type="inferred from homology"/>
<evidence type="ECO:0000256" key="3">
    <source>
        <dbReference type="ARBA" id="ARBA00022490"/>
    </source>
</evidence>
<feature type="compositionally biased region" description="Polar residues" evidence="5">
    <location>
        <begin position="132"/>
        <end position="147"/>
    </location>
</feature>
<keyword evidence="4" id="KW-0206">Cytoskeleton</keyword>
<dbReference type="Pfam" id="PF06886">
    <property type="entry name" value="TPX2"/>
    <property type="match status" value="1"/>
</dbReference>
<keyword evidence="3" id="KW-0963">Cytoplasm</keyword>
<evidence type="ECO:0000313" key="8">
    <source>
        <dbReference type="Proteomes" id="UP000294933"/>
    </source>
</evidence>
<feature type="domain" description="TPX2 C-terminal" evidence="6">
    <location>
        <begin position="266"/>
        <end position="338"/>
    </location>
</feature>
<evidence type="ECO:0000313" key="7">
    <source>
        <dbReference type="EMBL" id="TDL26349.1"/>
    </source>
</evidence>
<dbReference type="GO" id="GO:0005856">
    <property type="term" value="C:cytoskeleton"/>
    <property type="evidence" value="ECO:0007669"/>
    <property type="project" value="UniProtKB-SubCell"/>
</dbReference>
<dbReference type="STRING" id="50990.A0A4Y7QHP8"/>
<comment type="similarity">
    <text evidence="2">Belongs to the TPX2 family.</text>
</comment>
<evidence type="ECO:0000256" key="2">
    <source>
        <dbReference type="ARBA" id="ARBA00005885"/>
    </source>
</evidence>
<dbReference type="InterPro" id="IPR027329">
    <property type="entry name" value="TPX2_C"/>
</dbReference>